<dbReference type="InterPro" id="IPR032675">
    <property type="entry name" value="LRR_dom_sf"/>
</dbReference>
<dbReference type="AlphaFoldDB" id="A0A4S4DJ63"/>
<reference evidence="2 3" key="1">
    <citation type="journal article" date="2018" name="Proc. Natl. Acad. Sci. U.S.A.">
        <title>Draft genome sequence of Camellia sinensis var. sinensis provides insights into the evolution of the tea genome and tea quality.</title>
        <authorList>
            <person name="Wei C."/>
            <person name="Yang H."/>
            <person name="Wang S."/>
            <person name="Zhao J."/>
            <person name="Liu C."/>
            <person name="Gao L."/>
            <person name="Xia E."/>
            <person name="Lu Y."/>
            <person name="Tai Y."/>
            <person name="She G."/>
            <person name="Sun J."/>
            <person name="Cao H."/>
            <person name="Tong W."/>
            <person name="Gao Q."/>
            <person name="Li Y."/>
            <person name="Deng W."/>
            <person name="Jiang X."/>
            <person name="Wang W."/>
            <person name="Chen Q."/>
            <person name="Zhang S."/>
            <person name="Li H."/>
            <person name="Wu J."/>
            <person name="Wang P."/>
            <person name="Li P."/>
            <person name="Shi C."/>
            <person name="Zheng F."/>
            <person name="Jian J."/>
            <person name="Huang B."/>
            <person name="Shan D."/>
            <person name="Shi M."/>
            <person name="Fang C."/>
            <person name="Yue Y."/>
            <person name="Li F."/>
            <person name="Li D."/>
            <person name="Wei S."/>
            <person name="Han B."/>
            <person name="Jiang C."/>
            <person name="Yin Y."/>
            <person name="Xia T."/>
            <person name="Zhang Z."/>
            <person name="Bennetzen J.L."/>
            <person name="Zhao S."/>
            <person name="Wan X."/>
        </authorList>
    </citation>
    <scope>NUCLEOTIDE SEQUENCE [LARGE SCALE GENOMIC DNA]</scope>
    <source>
        <strain evidence="3">cv. Shuchazao</strain>
        <tissue evidence="2">Leaf</tissue>
    </source>
</reference>
<evidence type="ECO:0000313" key="3">
    <source>
        <dbReference type="Proteomes" id="UP000306102"/>
    </source>
</evidence>
<proteinExistence type="predicted"/>
<comment type="caution">
    <text evidence="2">The sequence shown here is derived from an EMBL/GenBank/DDBJ whole genome shotgun (WGS) entry which is preliminary data.</text>
</comment>
<dbReference type="SUPFAM" id="SSF52047">
    <property type="entry name" value="RNI-like"/>
    <property type="match status" value="1"/>
</dbReference>
<dbReference type="Proteomes" id="UP000306102">
    <property type="component" value="Unassembled WGS sequence"/>
</dbReference>
<dbReference type="EMBL" id="SDRB02011092">
    <property type="protein sequence ID" value="THG02898.1"/>
    <property type="molecule type" value="Genomic_DNA"/>
</dbReference>
<dbReference type="PANTHER" id="PTHR15140:SF6">
    <property type="entry name" value="TUBULIN-SPECIFIC CHAPERONE COFACTOR E-LIKE PROTEIN"/>
    <property type="match status" value="1"/>
</dbReference>
<keyword evidence="3" id="KW-1185">Reference proteome</keyword>
<protein>
    <recommendedName>
        <fullName evidence="1">SBNO alpha/beta domain-containing protein</fullName>
    </recommendedName>
</protein>
<evidence type="ECO:0000259" key="1">
    <source>
        <dbReference type="Pfam" id="PF25373"/>
    </source>
</evidence>
<feature type="domain" description="SBNO alpha/beta" evidence="1">
    <location>
        <begin position="153"/>
        <end position="198"/>
    </location>
</feature>
<sequence>MRDQHSKQFHDHCFRDVDPLESLQDLPNLVELQLLETYEGAELCFKAGRFRRLVILDLRGLKGLRWVKVEAGSMPHLEELIMVECELVEELPSGIEHLTNLKYLELNDMSDGLISSLNRDLERGNYWKIAHIPKVWVGDSYYAGNYLCSAFGMYKIFRLAVGEAVREMPLAKLKNKYRKISSLEKAHSGWEDEYEGSSK</sequence>
<dbReference type="InterPro" id="IPR057332">
    <property type="entry name" value="SBNO_a/b_dom"/>
</dbReference>
<evidence type="ECO:0000313" key="2">
    <source>
        <dbReference type="EMBL" id="THG02898.1"/>
    </source>
</evidence>
<accession>A0A4S4DJ63</accession>
<dbReference type="Pfam" id="PF25373">
    <property type="entry name" value="SBNO"/>
    <property type="match status" value="1"/>
</dbReference>
<dbReference type="PANTHER" id="PTHR15140">
    <property type="entry name" value="TUBULIN-SPECIFIC CHAPERONE E"/>
    <property type="match status" value="1"/>
</dbReference>
<dbReference type="Gene3D" id="3.80.10.10">
    <property type="entry name" value="Ribonuclease Inhibitor"/>
    <property type="match status" value="1"/>
</dbReference>
<name>A0A4S4DJ63_CAMSN</name>
<organism evidence="2 3">
    <name type="scientific">Camellia sinensis var. sinensis</name>
    <name type="common">China tea</name>
    <dbReference type="NCBI Taxonomy" id="542762"/>
    <lineage>
        <taxon>Eukaryota</taxon>
        <taxon>Viridiplantae</taxon>
        <taxon>Streptophyta</taxon>
        <taxon>Embryophyta</taxon>
        <taxon>Tracheophyta</taxon>
        <taxon>Spermatophyta</taxon>
        <taxon>Magnoliopsida</taxon>
        <taxon>eudicotyledons</taxon>
        <taxon>Gunneridae</taxon>
        <taxon>Pentapetalae</taxon>
        <taxon>asterids</taxon>
        <taxon>Ericales</taxon>
        <taxon>Theaceae</taxon>
        <taxon>Camellia</taxon>
    </lineage>
</organism>
<gene>
    <name evidence="2" type="ORF">TEA_007619</name>
</gene>